<feature type="region of interest" description="Disordered" evidence="1">
    <location>
        <begin position="99"/>
        <end position="122"/>
    </location>
</feature>
<dbReference type="AlphaFoldDB" id="A0A372GEJ9"/>
<feature type="region of interest" description="Disordered" evidence="1">
    <location>
        <begin position="35"/>
        <end position="58"/>
    </location>
</feature>
<evidence type="ECO:0000256" key="1">
    <source>
        <dbReference type="SAM" id="MobiDB-lite"/>
    </source>
</evidence>
<dbReference type="OrthoDB" id="3475339at2"/>
<reference evidence="2 3" key="1">
    <citation type="submission" date="2018-08" db="EMBL/GenBank/DDBJ databases">
        <title>Actinomadura spongicola sp. nov., isolated from marine sponge Leucetta chagosensis.</title>
        <authorList>
            <person name="Li L."/>
            <person name="Lin H.W."/>
        </authorList>
    </citation>
    <scope>NUCLEOTIDE SEQUENCE [LARGE SCALE GENOMIC DNA]</scope>
    <source>
        <strain evidence="2 3">LHW52907</strain>
    </source>
</reference>
<dbReference type="EMBL" id="QVNQ01000006">
    <property type="protein sequence ID" value="RFS83622.1"/>
    <property type="molecule type" value="Genomic_DNA"/>
</dbReference>
<protein>
    <recommendedName>
        <fullName evidence="4">PE domain-containing protein</fullName>
    </recommendedName>
</protein>
<keyword evidence="3" id="KW-1185">Reference proteome</keyword>
<gene>
    <name evidence="2" type="ORF">D0T12_21625</name>
</gene>
<sequence>MGHPKYLPPTGGKEIKINHDTIDDIVRKLEKDLNELKRRPTHSQLINDETPPESAMGNYQAGRSMYATITSARDQIGNTFDQFVAAYEQVIEAIRASNKNHRTADDASKHGVQAAGNPGTAI</sequence>
<evidence type="ECO:0000313" key="2">
    <source>
        <dbReference type="EMBL" id="RFS83622.1"/>
    </source>
</evidence>
<proteinExistence type="predicted"/>
<dbReference type="RefSeq" id="WP_117401454.1">
    <property type="nucleotide sequence ID" value="NZ_QVNQ01000006.1"/>
</dbReference>
<evidence type="ECO:0008006" key="4">
    <source>
        <dbReference type="Google" id="ProtNLM"/>
    </source>
</evidence>
<evidence type="ECO:0000313" key="3">
    <source>
        <dbReference type="Proteomes" id="UP000262882"/>
    </source>
</evidence>
<dbReference type="Proteomes" id="UP000262882">
    <property type="component" value="Unassembled WGS sequence"/>
</dbReference>
<comment type="caution">
    <text evidence="2">The sequence shown here is derived from an EMBL/GenBank/DDBJ whole genome shotgun (WGS) entry which is preliminary data.</text>
</comment>
<accession>A0A372GEJ9</accession>
<organism evidence="2 3">
    <name type="scientific">Actinomadura spongiicola</name>
    <dbReference type="NCBI Taxonomy" id="2303421"/>
    <lineage>
        <taxon>Bacteria</taxon>
        <taxon>Bacillati</taxon>
        <taxon>Actinomycetota</taxon>
        <taxon>Actinomycetes</taxon>
        <taxon>Streptosporangiales</taxon>
        <taxon>Thermomonosporaceae</taxon>
        <taxon>Actinomadura</taxon>
    </lineage>
</organism>
<name>A0A372GEJ9_9ACTN</name>